<keyword evidence="4 5" id="KW-0472">Membrane</keyword>
<evidence type="ECO:0000256" key="1">
    <source>
        <dbReference type="ARBA" id="ARBA00004141"/>
    </source>
</evidence>
<proteinExistence type="predicted"/>
<evidence type="ECO:0000256" key="3">
    <source>
        <dbReference type="ARBA" id="ARBA00022989"/>
    </source>
</evidence>
<dbReference type="Pfam" id="PF02361">
    <property type="entry name" value="CbiQ"/>
    <property type="match status" value="1"/>
</dbReference>
<protein>
    <submittedName>
        <fullName evidence="6">Energy-coupling factor transporter transmembrane protein EcfT</fullName>
    </submittedName>
</protein>
<evidence type="ECO:0000256" key="2">
    <source>
        <dbReference type="ARBA" id="ARBA00022692"/>
    </source>
</evidence>
<dbReference type="Proteomes" id="UP000655366">
    <property type="component" value="Unassembled WGS sequence"/>
</dbReference>
<keyword evidence="3 5" id="KW-1133">Transmembrane helix</keyword>
<feature type="transmembrane region" description="Helical" evidence="5">
    <location>
        <begin position="100"/>
        <end position="120"/>
    </location>
</feature>
<feature type="transmembrane region" description="Helical" evidence="5">
    <location>
        <begin position="57"/>
        <end position="80"/>
    </location>
</feature>
<dbReference type="EMBL" id="JADNYM010000020">
    <property type="protein sequence ID" value="MBG0740740.1"/>
    <property type="molecule type" value="Genomic_DNA"/>
</dbReference>
<reference evidence="6 7" key="1">
    <citation type="submission" date="2020-11" db="EMBL/GenBank/DDBJ databases">
        <title>Arthrobacter antarcticus sp. nov., isolated from Antarctic Soil.</title>
        <authorList>
            <person name="Li J."/>
        </authorList>
    </citation>
    <scope>NUCLEOTIDE SEQUENCE [LARGE SCALE GENOMIC DNA]</scope>
    <source>
        <strain evidence="6 7">Z1-20</strain>
    </source>
</reference>
<sequence length="270" mass="28700">MRPDSPADPGGLNPLTVLSAAVVIAVTTTAINSWAVSAAVLLLLAALLSLNGLGRKVLPAAAVIMVPFWLSLLLTHGLFFHEGRTMLWTAGPVRVTAEGLGFAAGMGLRTAVFVVVFLAFSFSVRPADLMALLTKYRFPPQLGFVLCSTLTIAPAVSGRARRIAQAQQSRGLVTGSGAGGRLRAVRQQAVPLVMALLHEAGSRADSLEARGFGGRGPRTSYRKVPDSPAQKIFRWLVLAALAVFLVLWFGPGWFTPGWFGPGWFWPGGVR</sequence>
<name>A0A931G6K0_9MICC</name>
<dbReference type="PANTHER" id="PTHR33514:SF13">
    <property type="entry name" value="PROTEIN ABCI12, CHLOROPLASTIC"/>
    <property type="match status" value="1"/>
</dbReference>
<evidence type="ECO:0000313" key="6">
    <source>
        <dbReference type="EMBL" id="MBG0740740.1"/>
    </source>
</evidence>
<keyword evidence="7" id="KW-1185">Reference proteome</keyword>
<dbReference type="InterPro" id="IPR003339">
    <property type="entry name" value="ABC/ECF_trnsptr_transmembrane"/>
</dbReference>
<keyword evidence="2 5" id="KW-0812">Transmembrane</keyword>
<gene>
    <name evidence="6" type="ORF">IV500_15300</name>
</gene>
<comment type="subcellular location">
    <subcellularLocation>
        <location evidence="1">Membrane</location>
        <topology evidence="1">Multi-pass membrane protein</topology>
    </subcellularLocation>
</comment>
<feature type="transmembrane region" description="Helical" evidence="5">
    <location>
        <begin position="232"/>
        <end position="254"/>
    </location>
</feature>
<dbReference type="PANTHER" id="PTHR33514">
    <property type="entry name" value="PROTEIN ABCI12, CHLOROPLASTIC"/>
    <property type="match status" value="1"/>
</dbReference>
<dbReference type="CDD" id="cd16914">
    <property type="entry name" value="EcfT"/>
    <property type="match status" value="1"/>
</dbReference>
<evidence type="ECO:0000256" key="4">
    <source>
        <dbReference type="ARBA" id="ARBA00023136"/>
    </source>
</evidence>
<feature type="transmembrane region" description="Helical" evidence="5">
    <location>
        <begin position="20"/>
        <end position="50"/>
    </location>
</feature>
<dbReference type="RefSeq" id="WP_196397672.1">
    <property type="nucleotide sequence ID" value="NZ_JADNYM010000020.1"/>
</dbReference>
<dbReference type="AlphaFoldDB" id="A0A931G6K0"/>
<organism evidence="6 7">
    <name type="scientific">Arthrobacter terrae</name>
    <dbReference type="NCBI Taxonomy" id="2935737"/>
    <lineage>
        <taxon>Bacteria</taxon>
        <taxon>Bacillati</taxon>
        <taxon>Actinomycetota</taxon>
        <taxon>Actinomycetes</taxon>
        <taxon>Micrococcales</taxon>
        <taxon>Micrococcaceae</taxon>
        <taxon>Arthrobacter</taxon>
    </lineage>
</organism>
<accession>A0A931G6K0</accession>
<dbReference type="GO" id="GO:0005886">
    <property type="term" value="C:plasma membrane"/>
    <property type="evidence" value="ECO:0007669"/>
    <property type="project" value="TreeGrafter"/>
</dbReference>
<evidence type="ECO:0000256" key="5">
    <source>
        <dbReference type="SAM" id="Phobius"/>
    </source>
</evidence>
<comment type="caution">
    <text evidence="6">The sequence shown here is derived from an EMBL/GenBank/DDBJ whole genome shotgun (WGS) entry which is preliminary data.</text>
</comment>
<evidence type="ECO:0000313" key="7">
    <source>
        <dbReference type="Proteomes" id="UP000655366"/>
    </source>
</evidence>